<organism evidence="8 9">
    <name type="scientific">Lactobacillus johnsonii ATCC 33200</name>
    <dbReference type="NCBI Taxonomy" id="525330"/>
    <lineage>
        <taxon>Bacteria</taxon>
        <taxon>Bacillati</taxon>
        <taxon>Bacillota</taxon>
        <taxon>Bacilli</taxon>
        <taxon>Lactobacillales</taxon>
        <taxon>Lactobacillaceae</taxon>
        <taxon>Lactobacillus</taxon>
    </lineage>
</organism>
<evidence type="ECO:0000256" key="5">
    <source>
        <dbReference type="ARBA" id="ARBA00023136"/>
    </source>
</evidence>
<evidence type="ECO:0000256" key="6">
    <source>
        <dbReference type="ARBA" id="ARBA00023288"/>
    </source>
</evidence>
<comment type="subcellular location">
    <subcellularLocation>
        <location evidence="1">Cell membrane</location>
        <topology evidence="1">Lipid-anchor</topology>
    </subcellularLocation>
</comment>
<evidence type="ECO:0000259" key="7">
    <source>
        <dbReference type="Pfam" id="PF02608"/>
    </source>
</evidence>
<dbReference type="CDD" id="cd06354">
    <property type="entry name" value="PBP1_PrnA-like"/>
    <property type="match status" value="1"/>
</dbReference>
<dbReference type="InterPro" id="IPR050957">
    <property type="entry name" value="BMP_lipoprotein"/>
</dbReference>
<keyword evidence="5" id="KW-0472">Membrane</keyword>
<evidence type="ECO:0000313" key="9">
    <source>
        <dbReference type="Proteomes" id="UP000003491"/>
    </source>
</evidence>
<dbReference type="InterPro" id="IPR028082">
    <property type="entry name" value="Peripla_BP_I"/>
</dbReference>
<evidence type="ECO:0000256" key="4">
    <source>
        <dbReference type="ARBA" id="ARBA00022729"/>
    </source>
</evidence>
<dbReference type="HOGENOM" id="CLU_038813_0_0_9"/>
<dbReference type="PANTHER" id="PTHR34296:SF2">
    <property type="entry name" value="ABC TRANSPORTER GUANOSINE-BINDING PROTEIN NUPN"/>
    <property type="match status" value="1"/>
</dbReference>
<keyword evidence="6" id="KW-0449">Lipoprotein</keyword>
<gene>
    <name evidence="8" type="ORF">HMPREF0528_1295</name>
</gene>
<comment type="similarity">
    <text evidence="2">Belongs to the BMP lipoprotein family.</text>
</comment>
<evidence type="ECO:0000313" key="8">
    <source>
        <dbReference type="EMBL" id="EEJ59488.1"/>
    </source>
</evidence>
<evidence type="ECO:0000256" key="2">
    <source>
        <dbReference type="ARBA" id="ARBA00008610"/>
    </source>
</evidence>
<name>C2E6C1_LACJH</name>
<sequence>MVHESFVLFDGGKTMNTKFKKILSFGAILASVGIALSACSGKKQDTAGSKSSKHSIALITDSNGVDDHSFNQAAWEGFKAYGKEHDLKQGKGGYQYFQSSSAADYTPNFNQAASAGYQTIFGVGYMLADPVKAAAKKNPKKNFVIIDSVVNGQKNVASATFESNQASYLGGLAAAYTTKTNKVGFIGGAKSQIIDLFEAGFKQGVAAGAKALHKKITVQTQYIGNFTSTDKAKSIAQSMYADKADVIYQAAGNAGNGVFQEAKDYNQTRPVKDKVWVIGVDVDQSNLGKYTAKGGQKSNFTLTSVLKGLNVATKNIANDAYKGKFPGGKHLVYSLKGNGVSITKGNLDAKAWTAIQKARTQIINGKIKVATSPSK</sequence>
<dbReference type="PATRIC" id="fig|525330.7.peg.84"/>
<keyword evidence="3" id="KW-1003">Cell membrane</keyword>
<reference evidence="8 9" key="1">
    <citation type="submission" date="2009-01" db="EMBL/GenBank/DDBJ databases">
        <authorList>
            <person name="Qin X."/>
            <person name="Bachman B."/>
            <person name="Battles P."/>
            <person name="Bell A."/>
            <person name="Bess C."/>
            <person name="Bickham C."/>
            <person name="Chaboub L."/>
            <person name="Chen D."/>
            <person name="Coyle M."/>
            <person name="Deiros D.R."/>
            <person name="Dinh H."/>
            <person name="Forbes L."/>
            <person name="Fowler G."/>
            <person name="Francisco L."/>
            <person name="Fu Q."/>
            <person name="Gubbala S."/>
            <person name="Hale W."/>
            <person name="Han Y."/>
            <person name="Hemphill L."/>
            <person name="Highlander S.K."/>
            <person name="Hirani K."/>
            <person name="Hogues M."/>
            <person name="Jackson L."/>
            <person name="Jakkamsetti A."/>
            <person name="Javaid M."/>
            <person name="Jiang H."/>
            <person name="Korchina V."/>
            <person name="Kovar C."/>
            <person name="Lara F."/>
            <person name="Lee S."/>
            <person name="Mata R."/>
            <person name="Mathew T."/>
            <person name="Moen C."/>
            <person name="Morales K."/>
            <person name="Munidasa M."/>
            <person name="Nazareth L."/>
            <person name="Ngo R."/>
            <person name="Nguyen L."/>
            <person name="Okwuonu G."/>
            <person name="Ongeri F."/>
            <person name="Patil S."/>
            <person name="Petrosino J."/>
            <person name="Pham C."/>
            <person name="Pham P."/>
            <person name="Pu L.-L."/>
            <person name="Puazo M."/>
            <person name="Raj R."/>
            <person name="Reid J."/>
            <person name="Rouhana J."/>
            <person name="Saada N."/>
            <person name="Shang Y."/>
            <person name="Simmons D."/>
            <person name="Thornton R."/>
            <person name="Warren J."/>
            <person name="Weissenberger G."/>
            <person name="Zhang J."/>
            <person name="Zhang L."/>
            <person name="Zhou C."/>
            <person name="Zhu D."/>
            <person name="Muzny D."/>
            <person name="Worley K."/>
            <person name="Gibbs R."/>
        </authorList>
    </citation>
    <scope>NUCLEOTIDE SEQUENCE [LARGE SCALE GENOMIC DNA]</scope>
    <source>
        <strain evidence="8 9">ATCC 33200</strain>
    </source>
</reference>
<evidence type="ECO:0000256" key="1">
    <source>
        <dbReference type="ARBA" id="ARBA00004193"/>
    </source>
</evidence>
<protein>
    <submittedName>
        <fullName evidence="8">Basic membrane protein</fullName>
    </submittedName>
</protein>
<dbReference type="Gene3D" id="3.40.50.2300">
    <property type="match status" value="2"/>
</dbReference>
<dbReference type="EMBL" id="ACGR01000038">
    <property type="protein sequence ID" value="EEJ59488.1"/>
    <property type="molecule type" value="Genomic_DNA"/>
</dbReference>
<comment type="caution">
    <text evidence="8">The sequence shown here is derived from an EMBL/GenBank/DDBJ whole genome shotgun (WGS) entry which is preliminary data.</text>
</comment>
<proteinExistence type="inferred from homology"/>
<dbReference type="PANTHER" id="PTHR34296">
    <property type="entry name" value="TRANSCRIPTIONAL ACTIVATOR PROTEIN MED"/>
    <property type="match status" value="1"/>
</dbReference>
<evidence type="ECO:0000256" key="3">
    <source>
        <dbReference type="ARBA" id="ARBA00022475"/>
    </source>
</evidence>
<feature type="domain" description="ABC transporter substrate-binding protein PnrA-like" evidence="7">
    <location>
        <begin position="59"/>
        <end position="369"/>
    </location>
</feature>
<accession>C2E6C1</accession>
<keyword evidence="4" id="KW-0732">Signal</keyword>
<dbReference type="AlphaFoldDB" id="C2E6C1"/>
<dbReference type="SUPFAM" id="SSF53822">
    <property type="entry name" value="Periplasmic binding protein-like I"/>
    <property type="match status" value="1"/>
</dbReference>
<dbReference type="Proteomes" id="UP000003491">
    <property type="component" value="Unassembled WGS sequence"/>
</dbReference>
<dbReference type="InterPro" id="IPR003760">
    <property type="entry name" value="PnrA-like"/>
</dbReference>
<dbReference type="Pfam" id="PF02608">
    <property type="entry name" value="Bmp"/>
    <property type="match status" value="1"/>
</dbReference>
<dbReference type="GO" id="GO:0005886">
    <property type="term" value="C:plasma membrane"/>
    <property type="evidence" value="ECO:0007669"/>
    <property type="project" value="UniProtKB-SubCell"/>
</dbReference>